<accession>A0A918U9B0</accession>
<keyword evidence="4" id="KW-0238">DNA-binding</keyword>
<evidence type="ECO:0000259" key="7">
    <source>
        <dbReference type="PROSITE" id="PS50045"/>
    </source>
</evidence>
<name>A0A918U9B0_9NEIS</name>
<dbReference type="FunFam" id="3.40.50.300:FF:000006">
    <property type="entry name" value="DNA-binding transcriptional regulator NtrC"/>
    <property type="match status" value="1"/>
</dbReference>
<dbReference type="InterPro" id="IPR025662">
    <property type="entry name" value="Sigma_54_int_dom_ATP-bd_1"/>
</dbReference>
<evidence type="ECO:0000256" key="4">
    <source>
        <dbReference type="ARBA" id="ARBA00023125"/>
    </source>
</evidence>
<feature type="domain" description="Sigma-54 factor interaction" evidence="7">
    <location>
        <begin position="307"/>
        <end position="519"/>
    </location>
</feature>
<dbReference type="SUPFAM" id="SSF46689">
    <property type="entry name" value="Homeodomain-like"/>
    <property type="match status" value="1"/>
</dbReference>
<keyword evidence="3" id="KW-0805">Transcription regulation</keyword>
<dbReference type="Pfam" id="PF02954">
    <property type="entry name" value="HTH_8"/>
    <property type="match status" value="1"/>
</dbReference>
<reference evidence="8" key="1">
    <citation type="journal article" date="2014" name="Int. J. Syst. Evol. Microbiol.">
        <title>Complete genome sequence of Corynebacterium casei LMG S-19264T (=DSM 44701T), isolated from a smear-ripened cheese.</title>
        <authorList>
            <consortium name="US DOE Joint Genome Institute (JGI-PGF)"/>
            <person name="Walter F."/>
            <person name="Albersmeier A."/>
            <person name="Kalinowski J."/>
            <person name="Ruckert C."/>
        </authorList>
    </citation>
    <scope>NUCLEOTIDE SEQUENCE</scope>
    <source>
        <strain evidence="8">KCTC 32182</strain>
    </source>
</reference>
<dbReference type="GO" id="GO:0005524">
    <property type="term" value="F:ATP binding"/>
    <property type="evidence" value="ECO:0007669"/>
    <property type="project" value="UniProtKB-KW"/>
</dbReference>
<evidence type="ECO:0000313" key="9">
    <source>
        <dbReference type="Proteomes" id="UP000645257"/>
    </source>
</evidence>
<evidence type="ECO:0000256" key="6">
    <source>
        <dbReference type="SAM" id="MobiDB-lite"/>
    </source>
</evidence>
<proteinExistence type="predicted"/>
<keyword evidence="1" id="KW-0547">Nucleotide-binding</keyword>
<feature type="region of interest" description="Disordered" evidence="6">
    <location>
        <begin position="270"/>
        <end position="296"/>
    </location>
</feature>
<dbReference type="Pfam" id="PF00158">
    <property type="entry name" value="Sigma54_activat"/>
    <property type="match status" value="1"/>
</dbReference>
<protein>
    <submittedName>
        <fullName evidence="8">Sigma-54-dependent Fis family transcriptional regulator</fullName>
    </submittedName>
</protein>
<dbReference type="PROSITE" id="PS00676">
    <property type="entry name" value="SIGMA54_INTERACT_2"/>
    <property type="match status" value="1"/>
</dbReference>
<dbReference type="InterPro" id="IPR027417">
    <property type="entry name" value="P-loop_NTPase"/>
</dbReference>
<dbReference type="InterPro" id="IPR058031">
    <property type="entry name" value="AAA_lid_NorR"/>
</dbReference>
<dbReference type="InterPro" id="IPR029016">
    <property type="entry name" value="GAF-like_dom_sf"/>
</dbReference>
<dbReference type="InterPro" id="IPR002078">
    <property type="entry name" value="Sigma_54_int"/>
</dbReference>
<comment type="caution">
    <text evidence="8">The sequence shown here is derived from an EMBL/GenBank/DDBJ whole genome shotgun (WGS) entry which is preliminary data.</text>
</comment>
<keyword evidence="9" id="KW-1185">Reference proteome</keyword>
<evidence type="ECO:0000256" key="3">
    <source>
        <dbReference type="ARBA" id="ARBA00023015"/>
    </source>
</evidence>
<organism evidence="8 9">
    <name type="scientific">Paludibacterium paludis</name>
    <dbReference type="NCBI Taxonomy" id="1225769"/>
    <lineage>
        <taxon>Bacteria</taxon>
        <taxon>Pseudomonadati</taxon>
        <taxon>Pseudomonadota</taxon>
        <taxon>Betaproteobacteria</taxon>
        <taxon>Neisseriales</taxon>
        <taxon>Chromobacteriaceae</taxon>
        <taxon>Paludibacterium</taxon>
    </lineage>
</organism>
<dbReference type="SUPFAM" id="SSF52540">
    <property type="entry name" value="P-loop containing nucleoside triphosphate hydrolases"/>
    <property type="match status" value="1"/>
</dbReference>
<dbReference type="AlphaFoldDB" id="A0A918U9B0"/>
<feature type="region of interest" description="Disordered" evidence="6">
    <location>
        <begin position="569"/>
        <end position="590"/>
    </location>
</feature>
<dbReference type="GO" id="GO:0006355">
    <property type="term" value="P:regulation of DNA-templated transcription"/>
    <property type="evidence" value="ECO:0007669"/>
    <property type="project" value="InterPro"/>
</dbReference>
<evidence type="ECO:0000256" key="1">
    <source>
        <dbReference type="ARBA" id="ARBA00022741"/>
    </source>
</evidence>
<dbReference type="Gene3D" id="3.30.450.40">
    <property type="match status" value="1"/>
</dbReference>
<dbReference type="Gene3D" id="3.40.50.300">
    <property type="entry name" value="P-loop containing nucleotide triphosphate hydrolases"/>
    <property type="match status" value="1"/>
</dbReference>
<sequence>MPPLTSCATLNEARRRFFEEGQLPESMTSRPILASWLRCREQGLTPERPARRERLEAARLAERLEENGDWLAVAEPHLDRLFEAAHRAGHVLVVADRDGLILQSRGHPDFLDKAERVNLTPGMDWAETSRGTNAIGTALAERQAVLVRGAEHYLSCNRALACLARPILAPSGHVLGILDISGLPSRLGRGLARLINQAAESIEAALFDTDHPAGQRLVLPAGGASDTARLAFDDEGRLCAATSSALARLGLDTEAIGQATRETVFRLPASPLQDDGRVRSGPRADTAAAPDGGTAAGLPDKALSTCRKLLEADIPVLLLGETGTGKERMARALHGSSRRRGKPFVAINCAAIPESLAEAELFGYVDGAFTGARRQGNPGRLCEADGGILFLDEIGDMPLALQARLLRVLQDREVVPLGGGRPRKTDFRLIAATHRDLPSLVESGAFRADLYYRLCHYPVALPALRERGDLREVALRLFAEHGAWTRRITVSDALLEVFARHSWPGNLREMDNLARTLVALAEDGARLTPEDLPFTFSARPKARHSELEACLARHGGNVSRAARELGVSRSTLYRRRAGQNPNAPRSAPDR</sequence>
<dbReference type="InterPro" id="IPR003593">
    <property type="entry name" value="AAA+_ATPase"/>
</dbReference>
<dbReference type="Gene3D" id="1.10.8.60">
    <property type="match status" value="1"/>
</dbReference>
<keyword evidence="5" id="KW-0804">Transcription</keyword>
<dbReference type="PANTHER" id="PTHR32071">
    <property type="entry name" value="TRANSCRIPTIONAL REGULATORY PROTEIN"/>
    <property type="match status" value="1"/>
</dbReference>
<dbReference type="PROSITE" id="PS50045">
    <property type="entry name" value="SIGMA54_INTERACT_4"/>
    <property type="match status" value="1"/>
</dbReference>
<dbReference type="CDD" id="cd00009">
    <property type="entry name" value="AAA"/>
    <property type="match status" value="1"/>
</dbReference>
<dbReference type="EMBL" id="BMYX01000006">
    <property type="protein sequence ID" value="GGY12714.1"/>
    <property type="molecule type" value="Genomic_DNA"/>
</dbReference>
<feature type="compositionally biased region" description="Low complexity" evidence="6">
    <location>
        <begin position="281"/>
        <end position="296"/>
    </location>
</feature>
<dbReference type="Pfam" id="PF01590">
    <property type="entry name" value="GAF"/>
    <property type="match status" value="1"/>
</dbReference>
<dbReference type="InterPro" id="IPR009057">
    <property type="entry name" value="Homeodomain-like_sf"/>
</dbReference>
<dbReference type="Pfam" id="PF25601">
    <property type="entry name" value="AAA_lid_14"/>
    <property type="match status" value="1"/>
</dbReference>
<dbReference type="InterPro" id="IPR002197">
    <property type="entry name" value="HTH_Fis"/>
</dbReference>
<dbReference type="InterPro" id="IPR003018">
    <property type="entry name" value="GAF"/>
</dbReference>
<dbReference type="PANTHER" id="PTHR32071:SF77">
    <property type="entry name" value="TRANSCRIPTIONAL REGULATORY PROTEIN"/>
    <property type="match status" value="1"/>
</dbReference>
<dbReference type="SMART" id="SM00382">
    <property type="entry name" value="AAA"/>
    <property type="match status" value="1"/>
</dbReference>
<dbReference type="Gene3D" id="1.10.10.60">
    <property type="entry name" value="Homeodomain-like"/>
    <property type="match status" value="1"/>
</dbReference>
<reference evidence="8" key="2">
    <citation type="submission" date="2020-09" db="EMBL/GenBank/DDBJ databases">
        <authorList>
            <person name="Sun Q."/>
            <person name="Kim S."/>
        </authorList>
    </citation>
    <scope>NUCLEOTIDE SEQUENCE</scope>
    <source>
        <strain evidence="8">KCTC 32182</strain>
    </source>
</reference>
<evidence type="ECO:0000256" key="5">
    <source>
        <dbReference type="ARBA" id="ARBA00023163"/>
    </source>
</evidence>
<keyword evidence="2" id="KW-0067">ATP-binding</keyword>
<dbReference type="InterPro" id="IPR025943">
    <property type="entry name" value="Sigma_54_int_dom_ATP-bd_2"/>
</dbReference>
<evidence type="ECO:0000256" key="2">
    <source>
        <dbReference type="ARBA" id="ARBA00022840"/>
    </source>
</evidence>
<dbReference type="Proteomes" id="UP000645257">
    <property type="component" value="Unassembled WGS sequence"/>
</dbReference>
<dbReference type="PROSITE" id="PS00675">
    <property type="entry name" value="SIGMA54_INTERACT_1"/>
    <property type="match status" value="1"/>
</dbReference>
<evidence type="ECO:0000313" key="8">
    <source>
        <dbReference type="EMBL" id="GGY12714.1"/>
    </source>
</evidence>
<gene>
    <name evidence="8" type="ORF">GCM10011289_15010</name>
</gene>
<dbReference type="GO" id="GO:0043565">
    <property type="term" value="F:sequence-specific DNA binding"/>
    <property type="evidence" value="ECO:0007669"/>
    <property type="project" value="InterPro"/>
</dbReference>
<dbReference type="RefSeq" id="WP_189532872.1">
    <property type="nucleotide sequence ID" value="NZ_BMYX01000006.1"/>
</dbReference>
<dbReference type="SUPFAM" id="SSF55781">
    <property type="entry name" value="GAF domain-like"/>
    <property type="match status" value="1"/>
</dbReference>